<dbReference type="InterPro" id="IPR039175">
    <property type="entry name" value="TIM22"/>
</dbReference>
<keyword evidence="2 6" id="KW-0812">Transmembrane</keyword>
<protein>
    <submittedName>
        <fullName evidence="7">Uncharacterized protein</fullName>
    </submittedName>
</protein>
<dbReference type="Proteomes" id="UP001205105">
    <property type="component" value="Unassembled WGS sequence"/>
</dbReference>
<evidence type="ECO:0000313" key="8">
    <source>
        <dbReference type="Proteomes" id="UP001205105"/>
    </source>
</evidence>
<dbReference type="PANTHER" id="PTHR14110:SF1">
    <property type="entry name" value="CHLOROPLASTIC IMPORT INNER MEMBRANE TRANSLOCASE SUBUNIT TIM22-2-RELATED"/>
    <property type="match status" value="1"/>
</dbReference>
<reference evidence="7" key="1">
    <citation type="submission" date="2020-11" db="EMBL/GenBank/DDBJ databases">
        <title>Chlorella ohadii genome sequencing and assembly.</title>
        <authorList>
            <person name="Murik O."/>
            <person name="Treves H."/>
            <person name="Kedem I."/>
            <person name="Shotland Y."/>
            <person name="Kaplan A."/>
        </authorList>
    </citation>
    <scope>NUCLEOTIDE SEQUENCE</scope>
    <source>
        <strain evidence="7">1</strain>
    </source>
</reference>
<evidence type="ECO:0000256" key="4">
    <source>
        <dbReference type="ARBA" id="ARBA00023136"/>
    </source>
</evidence>
<feature type="region of interest" description="Disordered" evidence="5">
    <location>
        <begin position="1"/>
        <end position="52"/>
    </location>
</feature>
<dbReference type="GO" id="GO:0008320">
    <property type="term" value="F:protein transmembrane transporter activity"/>
    <property type="evidence" value="ECO:0007669"/>
    <property type="project" value="TreeGrafter"/>
</dbReference>
<evidence type="ECO:0000256" key="3">
    <source>
        <dbReference type="ARBA" id="ARBA00022989"/>
    </source>
</evidence>
<evidence type="ECO:0000256" key="6">
    <source>
        <dbReference type="SAM" id="Phobius"/>
    </source>
</evidence>
<dbReference type="GO" id="GO:0030943">
    <property type="term" value="F:mitochondrion targeting sequence binding"/>
    <property type="evidence" value="ECO:0007669"/>
    <property type="project" value="TreeGrafter"/>
</dbReference>
<proteinExistence type="predicted"/>
<evidence type="ECO:0000256" key="2">
    <source>
        <dbReference type="ARBA" id="ARBA00022692"/>
    </source>
</evidence>
<organism evidence="7 8">
    <name type="scientific">Chlorella ohadii</name>
    <dbReference type="NCBI Taxonomy" id="2649997"/>
    <lineage>
        <taxon>Eukaryota</taxon>
        <taxon>Viridiplantae</taxon>
        <taxon>Chlorophyta</taxon>
        <taxon>core chlorophytes</taxon>
        <taxon>Trebouxiophyceae</taxon>
        <taxon>Chlorellales</taxon>
        <taxon>Chlorellaceae</taxon>
        <taxon>Chlorella clade</taxon>
        <taxon>Chlorella</taxon>
    </lineage>
</organism>
<evidence type="ECO:0000313" key="7">
    <source>
        <dbReference type="EMBL" id="KAI7838834.1"/>
    </source>
</evidence>
<keyword evidence="3 6" id="KW-1133">Transmembrane helix</keyword>
<evidence type="ECO:0000256" key="1">
    <source>
        <dbReference type="ARBA" id="ARBA00004141"/>
    </source>
</evidence>
<gene>
    <name evidence="7" type="ORF">COHA_007448</name>
</gene>
<feature type="transmembrane region" description="Helical" evidence="6">
    <location>
        <begin position="101"/>
        <end position="118"/>
    </location>
</feature>
<dbReference type="Pfam" id="PF02466">
    <property type="entry name" value="Tim17"/>
    <property type="match status" value="1"/>
</dbReference>
<comment type="caution">
    <text evidence="7">The sequence shown here is derived from an EMBL/GenBank/DDBJ whole genome shotgun (WGS) entry which is preliminary data.</text>
</comment>
<feature type="compositionally biased region" description="Low complexity" evidence="5">
    <location>
        <begin position="193"/>
        <end position="205"/>
    </location>
</feature>
<dbReference type="GO" id="GO:0045039">
    <property type="term" value="P:protein insertion into mitochondrial inner membrane"/>
    <property type="evidence" value="ECO:0007669"/>
    <property type="project" value="InterPro"/>
</dbReference>
<feature type="region of interest" description="Disordered" evidence="5">
    <location>
        <begin position="193"/>
        <end position="217"/>
    </location>
</feature>
<dbReference type="AlphaFoldDB" id="A0AAD5GZY5"/>
<dbReference type="PANTHER" id="PTHR14110">
    <property type="entry name" value="MITOCHONDRIAL IMPORT INNER MEMBRANE TRANSLOCASE SUBUNIT TIM22"/>
    <property type="match status" value="1"/>
</dbReference>
<name>A0AAD5GZY5_9CHLO</name>
<feature type="transmembrane region" description="Helical" evidence="6">
    <location>
        <begin position="61"/>
        <end position="81"/>
    </location>
</feature>
<feature type="compositionally biased region" description="Basic and acidic residues" evidence="5">
    <location>
        <begin position="16"/>
        <end position="26"/>
    </location>
</feature>
<keyword evidence="4 6" id="KW-0472">Membrane</keyword>
<evidence type="ECO:0000256" key="5">
    <source>
        <dbReference type="SAM" id="MobiDB-lite"/>
    </source>
</evidence>
<dbReference type="GO" id="GO:0042721">
    <property type="term" value="C:TIM22 mitochondrial import inner membrane insertion complex"/>
    <property type="evidence" value="ECO:0007669"/>
    <property type="project" value="InterPro"/>
</dbReference>
<comment type="subcellular location">
    <subcellularLocation>
        <location evidence="1">Membrane</location>
        <topology evidence="1">Multi-pass membrane protein</topology>
    </subcellularLocation>
</comment>
<keyword evidence="8" id="KW-1185">Reference proteome</keyword>
<accession>A0AAD5GZY5</accession>
<dbReference type="EMBL" id="JADXDR010000118">
    <property type="protein sequence ID" value="KAI7838834.1"/>
    <property type="molecule type" value="Genomic_DNA"/>
</dbReference>
<sequence length="259" mass="26213">MGKKRGSKAGGGGGGKEGEQPGKDGDQAAVLSLKMDSSTPEAPREVAESGSFQTPCSISGLGAGVSGGMLGFVWGFGGYWVRSIKGGGQWKAAVGEGWASAKTFAIMSGVYAAVGCFMQRLRQKNDAWNGAASGCATGLALGWKQGPMSALQSCAMLGIFSYFVDGMSGGEAQAAGMRGTPAAAGAACTAAGAGSGPASGSSSQQQHEEQQRQLQQQRKALEQFLSPVMPLLSAAAPCMFAWEEGSGGPAGGCRVVRRR</sequence>